<feature type="compositionally biased region" description="Low complexity" evidence="1">
    <location>
        <begin position="1911"/>
        <end position="1922"/>
    </location>
</feature>
<dbReference type="EMBL" id="JAXCGZ010000556">
    <property type="protein sequence ID" value="KAK7085823.1"/>
    <property type="molecule type" value="Genomic_DNA"/>
</dbReference>
<feature type="compositionally biased region" description="Basic and acidic residues" evidence="1">
    <location>
        <begin position="1674"/>
        <end position="1693"/>
    </location>
</feature>
<feature type="region of interest" description="Disordered" evidence="1">
    <location>
        <begin position="1718"/>
        <end position="1794"/>
    </location>
</feature>
<sequence>MNNSKSACIRNTIASPLSTPEGDVTKIQSLHIVQMGGKGEKSKKPEHVCCGQLFYSFNHYVAHLAKRASKNGHHETKLIDLGMTNCSLCPLWIHREKMLLHMKKAHGAHEVKKNAKESQALNNSPFKEAVIAGNPIKCGENYVIRIGGQPLRVSRPLNTIDVSKDGVVSKHPVKLTTTANEKHYPKTIKIQQVSGNSSGKLIVRQPLVNNALPVLAFGPRIIMKSCTIPVSSENGIPSNVTGAPKVISVSSNSILGSTVKSVTRMPKVQINESSVSETSRSNLLEMDSKCKAASGKLEVNLHKKAIIKRIKVIDKAMDINRKNKTNSNFSTDNSRNFAFVKTTAENGVSELENSERGKAANSSVKNIINRSKVNILNTMFSENTLEDHRNGIKKSRVGSAPKVISVKGKGSLKNKSNKNSCPGGNLSAKTKHKQQLKMSNKQQNSVSRPSTLFSLGKNSKSNGSEKITSQTRKKPRKQTLVPFSEPDAETFDMSSKENLKKKNNKKTSIEYDLMSDVDNVMKKNGKCLKPQQTVTPKTSCQSVRGGLGGFRKKRPVGRPRKERSNISEMLAEADSLSEMMDDIENDPLLLQKSRDDENIPTVELDLFTLPSLSEQVSVLLTDPGNPDLKVFASMDAIFVGDSALGDVTNQAGYVTDSNNVVFVSPSHFLFPNINELDKFVPSPIVTVKEKMNKSPRKLCKLSGRNKHSQVIFIDKQLAIENSENSCERSTTDTFKLGKQVSTTREKKVNRINNDWHTFSKDSLSPKSEASLVGQRIRRRSARLSGEPDDALHSSLVLKTFENKKSPLNVLTTEKAKIILDKESTVSNLSPRESILECKESNVKKLKILVSPLSAKFKDNLKKSSSGKSPANADSTHRINDRDTSEASQVGGREVEVDKKQISTSKKPRTRARSADCIHALENSDINNSVSADRSNSNRLPYRRTRQSKSLSGDIFDCHHIAKESDGSNISYSKEGIKTKLMRSRTRHLSDGHSLNPSFKISGAVGNDDVNKSSQLAATGKHLISAFDKKNAAISAVDDRKNTAVSERSVKGGTTDLVVGLRENSLLEGKNSTVIGSCFQGVNKLRPLRQRRPSAKWLESLAYDKRTRRVSSPRLRTVRSLSDTSEQSIFGDIDNILLETERTSALGIARIKDPSNESEKTPSSNVSTEENNAKVAISSAIVNENALNKDSDSEKMISNVGIVNNMKEDEANMDDSVTAEVIGDNVDNIVKCLDDVKDRVEEHDVSKESVGRVDNFMKHVTEREVDSIIDCSEVKANDNPLQKRNIHDSATKPLEKHSLMENISISEKSVNENSMVSPKDICPSNAVIAKTKRAAKYKKKSNKSRPRDKCSVYKHIGFLRNGKEKIVLNEDKNKDLSGSLESPIRDIKLVKNYNEEIHQTEEKVTSKQPLDTNAVDVDKSEHEQEFALSLENNCPVKEIMLEVGSLNKKLRVDHSAFNKPEEIENCSSGEKLEIEKIPSQLGDTKTLNKMPDSVMEIASKDYIQDTCKTIDSNETEHCRMEEDKQINNSHANTENIYDKISVDSIPLCINPKPSSPNKSETTGTTDLFDTSQMTSETESVIAKVNKIMSSVDVSTSSEWSMKEESCCGKTFTRSRSRVSSLLIAVNEAIKEENTDEKAIGSEGFTADIGDFSCAGNDTSSFERSSFSDASASGNKEPELKKYDLSPKSCPDESPRQWLGRGAKLKAQVLIQDQQTGVTDSHVFSSHSPIPFKGKINPPPKLRNSVNCGSDDITLNPKTKISQTETVSGPKSPDESSKVLKSPKSPRKVSLEEREWQARGAKLKAQIMITDQQTGQTNTKVESLPNVSPKYHFASPPPNKKAKQESPGSEWQARGAKLKAQILISDQQRGQTSTKYFASSPSNKKSKQESPGNNRDIRSYFVCKSREKISTKSSPEVSTSPCSSKKIDSSPGGSLNRTAPQSVLSPNFCSPESVSNTPKPSPSISNSIPEPSPNNRKRKLKLYTVTNTDIRNFFNPVSGSKRKVDSISLCDNTKSLKLEKENKSLKLEEEVSPGRVSDSSVKENVFTNPEQRNVKSSNNAQVLFRSKVPNLIPNIQNSLPNFEGFQFRSRRSGLRAKSLIRLVSLLEKKRCSGLSNFPFPLDQLCDWNDGILDIKVFDNRF</sequence>
<feature type="region of interest" description="Disordered" evidence="1">
    <location>
        <begin position="1908"/>
        <end position="1976"/>
    </location>
</feature>
<keyword evidence="3" id="KW-1185">Reference proteome</keyword>
<feature type="compositionally biased region" description="Basic residues" evidence="1">
    <location>
        <begin position="550"/>
        <end position="561"/>
    </location>
</feature>
<name>A0AAN9AEG5_HALRR</name>
<evidence type="ECO:0000313" key="2">
    <source>
        <dbReference type="EMBL" id="KAK7085823.1"/>
    </source>
</evidence>
<feature type="compositionally biased region" description="Polar residues" evidence="1">
    <location>
        <begin position="1862"/>
        <end position="1891"/>
    </location>
</feature>
<feature type="compositionally biased region" description="Polar residues" evidence="1">
    <location>
        <begin position="1160"/>
        <end position="1169"/>
    </location>
</feature>
<organism evidence="2 3">
    <name type="scientific">Halocaridina rubra</name>
    <name type="common">Hawaiian red shrimp</name>
    <dbReference type="NCBI Taxonomy" id="373956"/>
    <lineage>
        <taxon>Eukaryota</taxon>
        <taxon>Metazoa</taxon>
        <taxon>Ecdysozoa</taxon>
        <taxon>Arthropoda</taxon>
        <taxon>Crustacea</taxon>
        <taxon>Multicrustacea</taxon>
        <taxon>Malacostraca</taxon>
        <taxon>Eumalacostraca</taxon>
        <taxon>Eucarida</taxon>
        <taxon>Decapoda</taxon>
        <taxon>Pleocyemata</taxon>
        <taxon>Caridea</taxon>
        <taxon>Atyoidea</taxon>
        <taxon>Atyidae</taxon>
        <taxon>Halocaridina</taxon>
    </lineage>
</organism>
<accession>A0AAN9AEG5</accession>
<feature type="region of interest" description="Disordered" evidence="1">
    <location>
        <begin position="1662"/>
        <end position="1695"/>
    </location>
</feature>
<feature type="region of interest" description="Disordered" evidence="1">
    <location>
        <begin position="859"/>
        <end position="914"/>
    </location>
</feature>
<feature type="compositionally biased region" description="Polar residues" evidence="1">
    <location>
        <begin position="436"/>
        <end position="470"/>
    </location>
</feature>
<feature type="compositionally biased region" description="Low complexity" evidence="1">
    <location>
        <begin position="1662"/>
        <end position="1671"/>
    </location>
</feature>
<dbReference type="Proteomes" id="UP001381693">
    <property type="component" value="Unassembled WGS sequence"/>
</dbReference>
<feature type="compositionally biased region" description="Basic and acidic residues" evidence="1">
    <location>
        <begin position="1149"/>
        <end position="1159"/>
    </location>
</feature>
<feature type="region of interest" description="Disordered" evidence="1">
    <location>
        <begin position="537"/>
        <end position="564"/>
    </location>
</feature>
<feature type="compositionally biased region" description="Polar residues" evidence="1">
    <location>
        <begin position="1754"/>
        <end position="1767"/>
    </location>
</feature>
<feature type="region of interest" description="Disordered" evidence="1">
    <location>
        <begin position="1149"/>
        <end position="1170"/>
    </location>
</feature>
<feature type="compositionally biased region" description="Polar residues" evidence="1">
    <location>
        <begin position="1807"/>
        <end position="1819"/>
    </location>
</feature>
<proteinExistence type="predicted"/>
<comment type="caution">
    <text evidence="2">The sequence shown here is derived from an EMBL/GenBank/DDBJ whole genome shotgun (WGS) entry which is preliminary data.</text>
</comment>
<gene>
    <name evidence="2" type="ORF">SK128_025342</name>
</gene>
<protein>
    <submittedName>
        <fullName evidence="2">Uncharacterized protein</fullName>
    </submittedName>
</protein>
<reference evidence="2 3" key="1">
    <citation type="submission" date="2023-11" db="EMBL/GenBank/DDBJ databases">
        <title>Halocaridina rubra genome assembly.</title>
        <authorList>
            <person name="Smith C."/>
        </authorList>
    </citation>
    <scope>NUCLEOTIDE SEQUENCE [LARGE SCALE GENOMIC DNA]</scope>
    <source>
        <strain evidence="2">EP-1</strain>
        <tissue evidence="2">Whole</tissue>
    </source>
</reference>
<feature type="compositionally biased region" description="Basic and acidic residues" evidence="1">
    <location>
        <begin position="874"/>
        <end position="884"/>
    </location>
</feature>
<feature type="compositionally biased region" description="Low complexity" evidence="1">
    <location>
        <begin position="1953"/>
        <end position="1967"/>
    </location>
</feature>
<feature type="region of interest" description="Disordered" evidence="1">
    <location>
        <begin position="391"/>
        <end position="503"/>
    </location>
</feature>
<feature type="compositionally biased region" description="Polar residues" evidence="1">
    <location>
        <begin position="1929"/>
        <end position="1952"/>
    </location>
</feature>
<evidence type="ECO:0000313" key="3">
    <source>
        <dbReference type="Proteomes" id="UP001381693"/>
    </source>
</evidence>
<evidence type="ECO:0000256" key="1">
    <source>
        <dbReference type="SAM" id="MobiDB-lite"/>
    </source>
</evidence>
<feature type="compositionally biased region" description="Polar residues" evidence="1">
    <location>
        <begin position="862"/>
        <end position="873"/>
    </location>
</feature>
<feature type="region of interest" description="Disordered" evidence="1">
    <location>
        <begin position="1806"/>
        <end position="1895"/>
    </location>
</feature>